<protein>
    <submittedName>
        <fullName evidence="3">Choice-of-anchor A family protein</fullName>
    </submittedName>
</protein>
<dbReference type="Proteomes" id="UP000315540">
    <property type="component" value="Unassembled WGS sequence"/>
</dbReference>
<evidence type="ECO:0000313" key="3">
    <source>
        <dbReference type="EMBL" id="TPN82440.1"/>
    </source>
</evidence>
<feature type="signal peptide" evidence="1">
    <location>
        <begin position="1"/>
        <end position="30"/>
    </location>
</feature>
<feature type="domain" description="Immunoglobulin" evidence="2">
    <location>
        <begin position="625"/>
        <end position="691"/>
    </location>
</feature>
<dbReference type="SMART" id="SM00409">
    <property type="entry name" value="IG"/>
    <property type="match status" value="6"/>
</dbReference>
<feature type="domain" description="Immunoglobulin" evidence="2">
    <location>
        <begin position="1044"/>
        <end position="1106"/>
    </location>
</feature>
<evidence type="ECO:0000259" key="2">
    <source>
        <dbReference type="SMART" id="SM00409"/>
    </source>
</evidence>
<dbReference type="NCBIfam" id="TIGR04215">
    <property type="entry name" value="choice_anch_A"/>
    <property type="match status" value="1"/>
</dbReference>
<keyword evidence="1" id="KW-0732">Signal</keyword>
<proteinExistence type="predicted"/>
<evidence type="ECO:0000256" key="1">
    <source>
        <dbReference type="SAM" id="SignalP"/>
    </source>
</evidence>
<reference evidence="3 4" key="1">
    <citation type="submission" date="2019-06" db="EMBL/GenBank/DDBJ databases">
        <authorList>
            <person name="Meng X."/>
        </authorList>
    </citation>
    <scope>NUCLEOTIDE SEQUENCE [LARGE SCALE GENOMIC DNA]</scope>
    <source>
        <strain evidence="3 4">M625</strain>
    </source>
</reference>
<evidence type="ECO:0000313" key="4">
    <source>
        <dbReference type="Proteomes" id="UP000315540"/>
    </source>
</evidence>
<gene>
    <name evidence="3" type="ORF">FHK87_23765</name>
</gene>
<dbReference type="InterPro" id="IPR026588">
    <property type="entry name" value="Choice_anch_A"/>
</dbReference>
<comment type="caution">
    <text evidence="3">The sequence shown here is derived from an EMBL/GenBank/DDBJ whole genome shotgun (WGS) entry which is preliminary data.</text>
</comment>
<dbReference type="InterPro" id="IPR003599">
    <property type="entry name" value="Ig_sub"/>
</dbReference>
<organism evidence="3 4">
    <name type="scientific">Aquimarina algicola</name>
    <dbReference type="NCBI Taxonomy" id="2589995"/>
    <lineage>
        <taxon>Bacteria</taxon>
        <taxon>Pseudomonadati</taxon>
        <taxon>Bacteroidota</taxon>
        <taxon>Flavobacteriia</taxon>
        <taxon>Flavobacteriales</taxon>
        <taxon>Flavobacteriaceae</taxon>
        <taxon>Aquimarina</taxon>
    </lineage>
</organism>
<feature type="domain" description="Immunoglobulin" evidence="2">
    <location>
        <begin position="900"/>
        <end position="967"/>
    </location>
</feature>
<feature type="domain" description="Immunoglobulin" evidence="2">
    <location>
        <begin position="767"/>
        <end position="829"/>
    </location>
</feature>
<dbReference type="AlphaFoldDB" id="A0A504J6U3"/>
<sequence length="1204" mass="131072">MQKTTFKNLKFKWYTRLNLALILISLSSFITKDISNINEDIVLKNKIQPSNCDNPLQKALGYNAFVRYGTSVKGGDTEGPIAIGGDLTMKGIITIAAHTAGTIFFNNDDQASSLVVNGKINYNSGEGIHLNNGYVKLGNTTGSFVYDRDNNNASSNTRITSGGYFEKPRLQVQRKQSVSSVKQGNLIDFETAFSEFESTALKYSRLTANVSISRDNKISLVNNQLNVLNITGSELKKLPYLTFENTPNTETPLVINVNAPGDFEWNIFNLSGIGDQQGAYILWNFYNSSSITLNGGGTIIGTLFAPGSTVIKNSSGNINGQVIAKKYDHNGGELHHYIFKPCIDTPCDLVVTVEDKEICIGDSVTLTANAEGDFLWSTGETTQSITVTPTETTNYSVTITKDGCTATNTATVTVKDPKVSLGEDIRVCLGETVTLTSTPADTYLWSTGETTQSITVTPTKPVTWYTIEVTIDGCIAKDMIDVFTDSPKLVVVDQMICKGESVTLTAEGKGNFLWSTGETTQSIEVTPEETTTYTVTAERFGCIETKEVTVTVKDPKVSLGEDIRVCLGETVTLTSTPADTYLWSTGETTQSITVTPTKPVTWYTIEVTIDGCIAKDMIDVFTDSPKLVVVDQMICKGESVTINAEGKGNFLWSTGETTQSIEVTPTETTTYTVTAERFGCTETKEVTVTVKEPKVSLGEDIRVCLGETVTLTSTPADTYLWSTGETTQSITVTPTKPVTWYTIEVTIDGCIAKDMIDVFTDSPKLVVEDQMICKGESVTLTAEGKGNFLWSTGETTQSIEVTPEETTTYTVTAERFGCTETKEVIVTVKDPKVSLGEDIRVCLGETVTLTSTPADTYLWSTGETTQSITVTPTKPVTWYTIEVTIDGCIAKDMIDVFTDSPNLVVEDQMICKGESVTLTAEGKGNFLWSTGETTQSIEVTPTETTTYTVTAERFGCIETKEVTVTVKDPKVSLGEDIRVCLGETVTLTSTPADTYLWSTGETTQSITVTPTKPVTWYTIEVTIDGCIAKDMIDVFTNSVDIDAGNDQTITLGESATLTAEGNGDFLWSTDETTQSITVTPTETTTYTITSTKYGCVATDTVTVYVEIDPCLSQEYQITATPIPVENVGILTVDISVIKDQTIVYEIYQMNGNRIGPTVNINLNKGCSSFPIDLDRHCNLKPSTYYILNIMGEGWSDTVRFITKP</sequence>
<accession>A0A504J6U3</accession>
<dbReference type="Pfam" id="PF20597">
    <property type="entry name" value="pAdhesive_15"/>
    <property type="match status" value="1"/>
</dbReference>
<feature type="chain" id="PRO_5021369521" evidence="1">
    <location>
        <begin position="31"/>
        <end position="1204"/>
    </location>
</feature>
<name>A0A504J6U3_9FLAO</name>
<dbReference type="OrthoDB" id="9765926at2"/>
<feature type="domain" description="Immunoglobulin" evidence="2">
    <location>
        <begin position="487"/>
        <end position="553"/>
    </location>
</feature>
<keyword evidence="4" id="KW-1185">Reference proteome</keyword>
<dbReference type="RefSeq" id="WP_140597372.1">
    <property type="nucleotide sequence ID" value="NZ_VFWZ01000009.1"/>
</dbReference>
<feature type="domain" description="Immunoglobulin" evidence="2">
    <location>
        <begin position="353"/>
        <end position="415"/>
    </location>
</feature>
<dbReference type="EMBL" id="VFWZ01000009">
    <property type="protein sequence ID" value="TPN82440.1"/>
    <property type="molecule type" value="Genomic_DNA"/>
</dbReference>